<evidence type="ECO:0000256" key="1">
    <source>
        <dbReference type="ARBA" id="ARBA00001920"/>
    </source>
</evidence>
<sequence length="552" mass="61660">MAAQQTVSSFLFDCLEKEGITEIFGVPGDYNFALLDELEAYSGIRFVDNRNELNAGYAADGYAHVKGLSALITTFGVGELSASNAVAGAYSEHIPLIQIVGSPASSMQENGVKAHHTLMDGDYSVFLRMHKEITCYAVKITAENAAAEIPKAIASAIRERKPVYIDVPQDVAATSIEMPGVQQELSYMSDELVVQETAQLMKETIDQAEKAVLLVDIFTSRYHMENIILQLAEHLNMPVAQMMQGKSGFDEQHPLYIGIYGGAFGSQQVRDYVENADLIITAGLLESDFNMAKFTADLPVEKRIDIQPRDISIQNKARYNTAVEEVIDALTLMECRTFEKPGYFPSFYDFPSENYSERLLAETYYPIIQKMLRPEDIVVVETGTFSYGMPHVRLPENTLFISQGSWQSIGYALPAAFGAQLAAPERRVLLFIGDGSFQLTAQELSAMAEQNLKPLIFFLNNDGYTVERYLNTENTHARYNDIPRWDYIQLVKSFYPDAETISVSTSADFGEAVARIDRKDTLHFIEMNVDDQMDAPIHLKRLREFAEGGSSQ</sequence>
<evidence type="ECO:0000259" key="13">
    <source>
        <dbReference type="Pfam" id="PF00205"/>
    </source>
</evidence>
<dbReference type="EMBL" id="FNNC01000001">
    <property type="protein sequence ID" value="SDW00144.1"/>
    <property type="molecule type" value="Genomic_DNA"/>
</dbReference>
<keyword evidence="8 11" id="KW-0460">Magnesium</keyword>
<dbReference type="InterPro" id="IPR047213">
    <property type="entry name" value="TPP_PYR_PDC_IPDC-like"/>
</dbReference>
<dbReference type="PANTHER" id="PTHR43452">
    <property type="entry name" value="PYRUVATE DECARBOXYLASE"/>
    <property type="match status" value="1"/>
</dbReference>
<evidence type="ECO:0000256" key="3">
    <source>
        <dbReference type="ARBA" id="ARBA00002938"/>
    </source>
</evidence>
<dbReference type="CDD" id="cd07038">
    <property type="entry name" value="TPP_PYR_PDC_IPDC_like"/>
    <property type="match status" value="1"/>
</dbReference>
<feature type="domain" description="Thiamine pyrophosphate enzyme N-terminal TPP-binding" evidence="15">
    <location>
        <begin position="6"/>
        <end position="115"/>
    </location>
</feature>
<evidence type="ECO:0000256" key="5">
    <source>
        <dbReference type="ARBA" id="ARBA00020054"/>
    </source>
</evidence>
<dbReference type="AlphaFoldDB" id="A0A1H2Q0C4"/>
<dbReference type="GO" id="GO:0000949">
    <property type="term" value="P:aromatic amino acid family catabolic process to alcohol via Ehrlich pathway"/>
    <property type="evidence" value="ECO:0007669"/>
    <property type="project" value="TreeGrafter"/>
</dbReference>
<proteinExistence type="inferred from homology"/>
<dbReference type="GO" id="GO:0000287">
    <property type="term" value="F:magnesium ion binding"/>
    <property type="evidence" value="ECO:0007669"/>
    <property type="project" value="InterPro"/>
</dbReference>
<dbReference type="STRING" id="1122204.SAMN05421781_0045"/>
<comment type="cofactor">
    <cofactor evidence="1">
        <name>a metal cation</name>
        <dbReference type="ChEBI" id="CHEBI:25213"/>
    </cofactor>
</comment>
<dbReference type="InterPro" id="IPR012001">
    <property type="entry name" value="Thiamin_PyroP_enz_TPP-bd_dom"/>
</dbReference>
<dbReference type="Gene3D" id="3.40.50.1220">
    <property type="entry name" value="TPP-binding domain"/>
    <property type="match status" value="1"/>
</dbReference>
<reference evidence="16 17" key="1">
    <citation type="submission" date="2016-10" db="EMBL/GenBank/DDBJ databases">
        <authorList>
            <person name="de Groot N.N."/>
        </authorList>
    </citation>
    <scope>NUCLEOTIDE SEQUENCE [LARGE SCALE GENOMIC DNA]</scope>
    <source>
        <strain evidence="16 17">DSM 23126</strain>
    </source>
</reference>
<gene>
    <name evidence="16" type="ORF">SAMN05421781_0045</name>
</gene>
<evidence type="ECO:0000256" key="12">
    <source>
        <dbReference type="RuleBase" id="RU362132"/>
    </source>
</evidence>
<keyword evidence="17" id="KW-1185">Reference proteome</keyword>
<comment type="cofactor">
    <cofactor evidence="11">
        <name>Mg(2+)</name>
        <dbReference type="ChEBI" id="CHEBI:18420"/>
    </cofactor>
    <text evidence="11">Binds 1 Mg(2+) per subunit.</text>
</comment>
<dbReference type="InterPro" id="IPR012110">
    <property type="entry name" value="PDC/IPDC-like"/>
</dbReference>
<feature type="binding site" evidence="11">
    <location>
        <position position="461"/>
    </location>
    <ligand>
        <name>Mg(2+)</name>
        <dbReference type="ChEBI" id="CHEBI:18420"/>
    </ligand>
</feature>
<evidence type="ECO:0000256" key="10">
    <source>
        <dbReference type="ARBA" id="ARBA00023239"/>
    </source>
</evidence>
<dbReference type="Pfam" id="PF02776">
    <property type="entry name" value="TPP_enzyme_N"/>
    <property type="match status" value="1"/>
</dbReference>
<keyword evidence="7" id="KW-0210">Decarboxylase</keyword>
<evidence type="ECO:0000259" key="14">
    <source>
        <dbReference type="Pfam" id="PF02775"/>
    </source>
</evidence>
<dbReference type="FunFam" id="3.40.50.970:FF:000024">
    <property type="entry name" value="Pyruvate decarboxylase isozyme"/>
    <property type="match status" value="1"/>
</dbReference>
<dbReference type="GO" id="GO:0030976">
    <property type="term" value="F:thiamine pyrophosphate binding"/>
    <property type="evidence" value="ECO:0007669"/>
    <property type="project" value="InterPro"/>
</dbReference>
<keyword evidence="16" id="KW-0670">Pyruvate</keyword>
<feature type="binding site" evidence="11">
    <location>
        <position position="463"/>
    </location>
    <ligand>
        <name>Mg(2+)</name>
        <dbReference type="ChEBI" id="CHEBI:18420"/>
    </ligand>
</feature>
<comment type="cofactor">
    <cofactor evidence="2">
        <name>thiamine diphosphate</name>
        <dbReference type="ChEBI" id="CHEBI:58937"/>
    </cofactor>
</comment>
<dbReference type="InterPro" id="IPR000399">
    <property type="entry name" value="TPP-bd_CS"/>
</dbReference>
<evidence type="ECO:0000256" key="9">
    <source>
        <dbReference type="ARBA" id="ARBA00023052"/>
    </source>
</evidence>
<dbReference type="Gene3D" id="3.40.50.970">
    <property type="match status" value="2"/>
</dbReference>
<keyword evidence="9 12" id="KW-0786">Thiamine pyrophosphate</keyword>
<evidence type="ECO:0000256" key="2">
    <source>
        <dbReference type="ARBA" id="ARBA00001964"/>
    </source>
</evidence>
<dbReference type="PIRSF" id="PIRSF036565">
    <property type="entry name" value="Pyruvt_ip_decrb"/>
    <property type="match status" value="1"/>
</dbReference>
<dbReference type="Pfam" id="PF02775">
    <property type="entry name" value="TPP_enzyme_C"/>
    <property type="match status" value="1"/>
</dbReference>
<evidence type="ECO:0000256" key="7">
    <source>
        <dbReference type="ARBA" id="ARBA00022793"/>
    </source>
</evidence>
<dbReference type="Proteomes" id="UP000199488">
    <property type="component" value="Unassembled WGS sequence"/>
</dbReference>
<evidence type="ECO:0000313" key="17">
    <source>
        <dbReference type="Proteomes" id="UP000199488"/>
    </source>
</evidence>
<evidence type="ECO:0000256" key="6">
    <source>
        <dbReference type="ARBA" id="ARBA00022723"/>
    </source>
</evidence>
<dbReference type="InterPro" id="IPR012000">
    <property type="entry name" value="Thiamin_PyroP_enz_cen_dom"/>
</dbReference>
<dbReference type="FunFam" id="3.40.50.970:FF:000019">
    <property type="entry name" value="Pyruvate decarboxylase isozyme"/>
    <property type="match status" value="1"/>
</dbReference>
<dbReference type="OrthoDB" id="4494979at2"/>
<dbReference type="InterPro" id="IPR011766">
    <property type="entry name" value="TPP_enzyme_TPP-bd"/>
</dbReference>
<evidence type="ECO:0000256" key="11">
    <source>
        <dbReference type="PIRSR" id="PIRSR036565-2"/>
    </source>
</evidence>
<protein>
    <recommendedName>
        <fullName evidence="5">Alpha-keto-acid decarboxylase</fullName>
    </recommendedName>
</protein>
<dbReference type="GO" id="GO:0005829">
    <property type="term" value="C:cytosol"/>
    <property type="evidence" value="ECO:0007669"/>
    <property type="project" value="TreeGrafter"/>
</dbReference>
<dbReference type="RefSeq" id="WP_091610007.1">
    <property type="nucleotide sequence ID" value="NZ_FNNC01000001.1"/>
</dbReference>
<accession>A0A1H2Q0C4</accession>
<name>A0A1H2Q0C4_9BACI</name>
<dbReference type="SUPFAM" id="SSF52467">
    <property type="entry name" value="DHS-like NAD/FAD-binding domain"/>
    <property type="match status" value="1"/>
</dbReference>
<dbReference type="InterPro" id="IPR029061">
    <property type="entry name" value="THDP-binding"/>
</dbReference>
<feature type="domain" description="Thiamine pyrophosphate enzyme TPP-binding" evidence="14">
    <location>
        <begin position="389"/>
        <end position="526"/>
    </location>
</feature>
<dbReference type="CDD" id="cd02005">
    <property type="entry name" value="TPP_PDC_IPDC"/>
    <property type="match status" value="1"/>
</dbReference>
<dbReference type="InterPro" id="IPR029035">
    <property type="entry name" value="DHS-like_NAD/FAD-binding_dom"/>
</dbReference>
<dbReference type="GO" id="GO:0004737">
    <property type="term" value="F:pyruvate decarboxylase activity"/>
    <property type="evidence" value="ECO:0007669"/>
    <property type="project" value="TreeGrafter"/>
</dbReference>
<keyword evidence="10" id="KW-0456">Lyase</keyword>
<comment type="function">
    <text evidence="3">Decarboxylates branched-chain and aromatic alpha-keto acids to aldehydes.</text>
</comment>
<evidence type="ECO:0000256" key="4">
    <source>
        <dbReference type="ARBA" id="ARBA00007812"/>
    </source>
</evidence>
<dbReference type="PROSITE" id="PS00187">
    <property type="entry name" value="TPP_ENZYMES"/>
    <property type="match status" value="1"/>
</dbReference>
<evidence type="ECO:0000259" key="15">
    <source>
        <dbReference type="Pfam" id="PF02776"/>
    </source>
</evidence>
<comment type="similarity">
    <text evidence="4 12">Belongs to the TPP enzyme family.</text>
</comment>
<keyword evidence="6 11" id="KW-0479">Metal-binding</keyword>
<dbReference type="Pfam" id="PF00205">
    <property type="entry name" value="TPP_enzyme_M"/>
    <property type="match status" value="1"/>
</dbReference>
<organism evidence="16 17">
    <name type="scientific">Marinococcus luteus</name>
    <dbReference type="NCBI Taxonomy" id="1122204"/>
    <lineage>
        <taxon>Bacteria</taxon>
        <taxon>Bacillati</taxon>
        <taxon>Bacillota</taxon>
        <taxon>Bacilli</taxon>
        <taxon>Bacillales</taxon>
        <taxon>Bacillaceae</taxon>
        <taxon>Marinococcus</taxon>
    </lineage>
</organism>
<feature type="domain" description="Thiamine pyrophosphate enzyme central" evidence="13">
    <location>
        <begin position="203"/>
        <end position="317"/>
    </location>
</feature>
<dbReference type="InterPro" id="IPR047214">
    <property type="entry name" value="TPP_PDC_IPDC"/>
</dbReference>
<evidence type="ECO:0000256" key="8">
    <source>
        <dbReference type="ARBA" id="ARBA00022842"/>
    </source>
</evidence>
<feature type="binding site" evidence="11">
    <location>
        <position position="434"/>
    </location>
    <ligand>
        <name>Mg(2+)</name>
        <dbReference type="ChEBI" id="CHEBI:18420"/>
    </ligand>
</feature>
<evidence type="ECO:0000313" key="16">
    <source>
        <dbReference type="EMBL" id="SDW00144.1"/>
    </source>
</evidence>
<dbReference type="PANTHER" id="PTHR43452:SF30">
    <property type="entry name" value="PYRUVATE DECARBOXYLASE ISOZYME 1-RELATED"/>
    <property type="match status" value="1"/>
</dbReference>
<dbReference type="SUPFAM" id="SSF52518">
    <property type="entry name" value="Thiamin diphosphate-binding fold (THDP-binding)"/>
    <property type="match status" value="2"/>
</dbReference>